<sequence length="78" mass="8703">MSNDTWGKQERWVAKHTTSTHKRYRDTGNHTGDGEMLCVRKGRRAGLDQFGTTRKEEGQGMAREKAGATTASTNATFK</sequence>
<dbReference type="AlphaFoldDB" id="A0A0F2M5X1"/>
<dbReference type="Proteomes" id="UP000033710">
    <property type="component" value="Unassembled WGS sequence"/>
</dbReference>
<reference evidence="2 3" key="2">
    <citation type="journal article" date="2015" name="Eukaryot. Cell">
        <title>Asexual propagation of a virulent clone complex in a human and feline outbreak of sporotrichosis.</title>
        <authorList>
            <person name="Teixeira Mde M."/>
            <person name="Rodrigues A.M."/>
            <person name="Tsui C.K."/>
            <person name="de Almeida L.G."/>
            <person name="Van Diepeningen A.D."/>
            <person name="van den Ende B.G."/>
            <person name="Fernandes G.F."/>
            <person name="Kano R."/>
            <person name="Hamelin R.C."/>
            <person name="Lopes-Bezerra L.M."/>
            <person name="Vasconcelos A.T."/>
            <person name="de Hoog S."/>
            <person name="de Camargo Z.P."/>
            <person name="Felipe M.S."/>
        </authorList>
    </citation>
    <scope>NUCLEOTIDE SEQUENCE [LARGE SCALE GENOMIC DNA]</scope>
    <source>
        <strain evidence="2 3">1099-18</strain>
    </source>
</reference>
<gene>
    <name evidence="2" type="ORF">SPSK_10188</name>
</gene>
<evidence type="ECO:0000313" key="3">
    <source>
        <dbReference type="Proteomes" id="UP000033710"/>
    </source>
</evidence>
<protein>
    <submittedName>
        <fullName evidence="2">Uncharacterized protein</fullName>
    </submittedName>
</protein>
<feature type="region of interest" description="Disordered" evidence="1">
    <location>
        <begin position="48"/>
        <end position="78"/>
    </location>
</feature>
<dbReference type="VEuPathDB" id="FungiDB:SPSK_10188"/>
<name>A0A0F2M5X1_SPOSC</name>
<evidence type="ECO:0000256" key="1">
    <source>
        <dbReference type="SAM" id="MobiDB-lite"/>
    </source>
</evidence>
<evidence type="ECO:0000313" key="2">
    <source>
        <dbReference type="EMBL" id="KJR85027.1"/>
    </source>
</evidence>
<proteinExistence type="predicted"/>
<dbReference type="GeneID" id="27672014"/>
<feature type="region of interest" description="Disordered" evidence="1">
    <location>
        <begin position="1"/>
        <end position="35"/>
    </location>
</feature>
<dbReference type="KEGG" id="ssck:SPSK_10188"/>
<dbReference type="RefSeq" id="XP_016587703.1">
    <property type="nucleotide sequence ID" value="XM_016736737.1"/>
</dbReference>
<accession>A0A0F2M5X1</accession>
<feature type="compositionally biased region" description="Polar residues" evidence="1">
    <location>
        <begin position="69"/>
        <end position="78"/>
    </location>
</feature>
<reference evidence="2 3" key="1">
    <citation type="journal article" date="2014" name="BMC Genomics">
        <title>Comparative genomics of the major fungal agents of human and animal Sporotrichosis: Sporothrix schenckii and Sporothrix brasiliensis.</title>
        <authorList>
            <person name="Teixeira M.M."/>
            <person name="de Almeida L.G."/>
            <person name="Kubitschek-Barreira P."/>
            <person name="Alves F.L."/>
            <person name="Kioshima E.S."/>
            <person name="Abadio A.K."/>
            <person name="Fernandes L."/>
            <person name="Derengowski L.S."/>
            <person name="Ferreira K.S."/>
            <person name="Souza R.C."/>
            <person name="Ruiz J.C."/>
            <person name="de Andrade N.C."/>
            <person name="Paes H.C."/>
            <person name="Nicola A.M."/>
            <person name="Albuquerque P."/>
            <person name="Gerber A.L."/>
            <person name="Martins V.P."/>
            <person name="Peconick L.D."/>
            <person name="Neto A.V."/>
            <person name="Chaucanez C.B."/>
            <person name="Silva P.A."/>
            <person name="Cunha O.L."/>
            <person name="de Oliveira F.F."/>
            <person name="dos Santos T.C."/>
            <person name="Barros A.L."/>
            <person name="Soares M.A."/>
            <person name="de Oliveira L.M."/>
            <person name="Marini M.M."/>
            <person name="Villalobos-Duno H."/>
            <person name="Cunha M.M."/>
            <person name="de Hoog S."/>
            <person name="da Silveira J.F."/>
            <person name="Henrissat B."/>
            <person name="Nino-Vega G.A."/>
            <person name="Cisalpino P.S."/>
            <person name="Mora-Montes H.M."/>
            <person name="Almeida S.R."/>
            <person name="Stajich J.E."/>
            <person name="Lopes-Bezerra L.M."/>
            <person name="Vasconcelos A.T."/>
            <person name="Felipe M.S."/>
        </authorList>
    </citation>
    <scope>NUCLEOTIDE SEQUENCE [LARGE SCALE GENOMIC DNA]</scope>
    <source>
        <strain evidence="2 3">1099-18</strain>
    </source>
</reference>
<organism evidence="2 3">
    <name type="scientific">Sporothrix schenckii 1099-18</name>
    <dbReference type="NCBI Taxonomy" id="1397361"/>
    <lineage>
        <taxon>Eukaryota</taxon>
        <taxon>Fungi</taxon>
        <taxon>Dikarya</taxon>
        <taxon>Ascomycota</taxon>
        <taxon>Pezizomycotina</taxon>
        <taxon>Sordariomycetes</taxon>
        <taxon>Sordariomycetidae</taxon>
        <taxon>Ophiostomatales</taxon>
        <taxon>Ophiostomataceae</taxon>
        <taxon>Sporothrix</taxon>
    </lineage>
</organism>
<comment type="caution">
    <text evidence="2">The sequence shown here is derived from an EMBL/GenBank/DDBJ whole genome shotgun (WGS) entry which is preliminary data.</text>
</comment>
<feature type="compositionally biased region" description="Basic and acidic residues" evidence="1">
    <location>
        <begin position="53"/>
        <end position="66"/>
    </location>
</feature>
<dbReference type="EMBL" id="AXCR01000007">
    <property type="protein sequence ID" value="KJR85027.1"/>
    <property type="molecule type" value="Genomic_DNA"/>
</dbReference>